<sequence>MNIQVIDEFVEMGFHDDLHFYYSTPLSTRSCPQGRTTVITLHCDPDQKGEGRIKLPAKCPDGTCDGCNFNFLWASASACPICTENNYRVVKGECVYGTQTVHYLPPTNCIMPSTVPLTKSVRCTTHIPLELQIVIAVTVALALFLCGLMLYFWKKTQHLEYKYMKLVQSAGGRDGEGEAELAPAESCALDDGEEEEIQFSQPLTAGILNRIKAMTGKSETGNPFETIQLTK</sequence>
<accession>A0A2J7QD70</accession>
<keyword evidence="10" id="KW-1185">Reference proteome</keyword>
<evidence type="ECO:0000313" key="9">
    <source>
        <dbReference type="EMBL" id="PNF26538.1"/>
    </source>
</evidence>
<evidence type="ECO:0000313" key="10">
    <source>
        <dbReference type="Proteomes" id="UP000235965"/>
    </source>
</evidence>
<dbReference type="EMBL" id="NEVH01015827">
    <property type="protein sequence ID" value="PNF26538.1"/>
    <property type="molecule type" value="Genomic_DNA"/>
</dbReference>
<dbReference type="SUPFAM" id="SSF50911">
    <property type="entry name" value="Mannose 6-phosphate receptor domain"/>
    <property type="match status" value="1"/>
</dbReference>
<protein>
    <recommendedName>
        <fullName evidence="8">MRH domain-containing protein</fullName>
    </recommendedName>
</protein>
<keyword evidence="7" id="KW-0472">Membrane</keyword>
<dbReference type="AlphaFoldDB" id="A0A2J7QD70"/>
<evidence type="ECO:0000256" key="5">
    <source>
        <dbReference type="ARBA" id="ARBA00023157"/>
    </source>
</evidence>
<dbReference type="InterPro" id="IPR056607">
    <property type="entry name" value="Elapor1/2_MRH"/>
</dbReference>
<keyword evidence="7" id="KW-0812">Transmembrane</keyword>
<keyword evidence="7" id="KW-1133">Transmembrane helix</keyword>
<keyword evidence="6" id="KW-0325">Glycoprotein</keyword>
<keyword evidence="4" id="KW-0732">Signal</keyword>
<comment type="subcellular location">
    <subcellularLocation>
        <location evidence="1">Cell membrane</location>
        <topology evidence="1">Single-pass type I membrane protein</topology>
    </subcellularLocation>
</comment>
<dbReference type="PROSITE" id="PS51914">
    <property type="entry name" value="MRH"/>
    <property type="match status" value="1"/>
</dbReference>
<dbReference type="PANTHER" id="PTHR22727:SF15">
    <property type="entry name" value="MRH DOMAIN-CONTAINING PROTEIN"/>
    <property type="match status" value="1"/>
</dbReference>
<dbReference type="InterPro" id="IPR009011">
    <property type="entry name" value="Man6P_isomerase_rcpt-bd_dom_sf"/>
</dbReference>
<dbReference type="Pfam" id="PF23087">
    <property type="entry name" value="MRH_ELAPOR1_9th"/>
    <property type="match status" value="1"/>
</dbReference>
<evidence type="ECO:0000256" key="3">
    <source>
        <dbReference type="ARBA" id="ARBA00022475"/>
    </source>
</evidence>
<proteinExistence type="inferred from homology"/>
<feature type="domain" description="MRH" evidence="8">
    <location>
        <begin position="1"/>
        <end position="81"/>
    </location>
</feature>
<dbReference type="GO" id="GO:0005886">
    <property type="term" value="C:plasma membrane"/>
    <property type="evidence" value="ECO:0007669"/>
    <property type="project" value="UniProtKB-SubCell"/>
</dbReference>
<feature type="transmembrane region" description="Helical" evidence="7">
    <location>
        <begin position="131"/>
        <end position="153"/>
    </location>
</feature>
<dbReference type="Proteomes" id="UP000235965">
    <property type="component" value="Unassembled WGS sequence"/>
</dbReference>
<dbReference type="PANTHER" id="PTHR22727">
    <property type="entry name" value="PROTEIN CBG13728"/>
    <property type="match status" value="1"/>
</dbReference>
<evidence type="ECO:0000256" key="7">
    <source>
        <dbReference type="SAM" id="Phobius"/>
    </source>
</evidence>
<comment type="caution">
    <text evidence="9">The sequence shown here is derived from an EMBL/GenBank/DDBJ whole genome shotgun (WGS) entry which is preliminary data.</text>
</comment>
<evidence type="ECO:0000259" key="8">
    <source>
        <dbReference type="PROSITE" id="PS51914"/>
    </source>
</evidence>
<dbReference type="OrthoDB" id="439917at2759"/>
<keyword evidence="5" id="KW-1015">Disulfide bond</keyword>
<evidence type="ECO:0000256" key="4">
    <source>
        <dbReference type="ARBA" id="ARBA00022729"/>
    </source>
</evidence>
<evidence type="ECO:0000256" key="6">
    <source>
        <dbReference type="ARBA" id="ARBA00023180"/>
    </source>
</evidence>
<evidence type="ECO:0000256" key="1">
    <source>
        <dbReference type="ARBA" id="ARBA00004251"/>
    </source>
</evidence>
<gene>
    <name evidence="9" type="ORF">B7P43_G13959</name>
</gene>
<organism evidence="9 10">
    <name type="scientific">Cryptotermes secundus</name>
    <dbReference type="NCBI Taxonomy" id="105785"/>
    <lineage>
        <taxon>Eukaryota</taxon>
        <taxon>Metazoa</taxon>
        <taxon>Ecdysozoa</taxon>
        <taxon>Arthropoda</taxon>
        <taxon>Hexapoda</taxon>
        <taxon>Insecta</taxon>
        <taxon>Pterygota</taxon>
        <taxon>Neoptera</taxon>
        <taxon>Polyneoptera</taxon>
        <taxon>Dictyoptera</taxon>
        <taxon>Blattodea</taxon>
        <taxon>Blattoidea</taxon>
        <taxon>Termitoidae</taxon>
        <taxon>Kalotermitidae</taxon>
        <taxon>Cryptotermitinae</taxon>
        <taxon>Cryptotermes</taxon>
    </lineage>
</organism>
<dbReference type="Gene3D" id="2.70.130.10">
    <property type="entry name" value="Mannose-6-phosphate receptor binding domain"/>
    <property type="match status" value="1"/>
</dbReference>
<evidence type="ECO:0000256" key="2">
    <source>
        <dbReference type="ARBA" id="ARBA00007627"/>
    </source>
</evidence>
<name>A0A2J7QD70_9NEOP</name>
<dbReference type="InterPro" id="IPR044865">
    <property type="entry name" value="MRH_dom"/>
</dbReference>
<keyword evidence="3" id="KW-1003">Cell membrane</keyword>
<reference evidence="9 10" key="1">
    <citation type="submission" date="2017-12" db="EMBL/GenBank/DDBJ databases">
        <title>Hemimetabolous genomes reveal molecular basis of termite eusociality.</title>
        <authorList>
            <person name="Harrison M.C."/>
            <person name="Jongepier E."/>
            <person name="Robertson H.M."/>
            <person name="Arning N."/>
            <person name="Bitard-Feildel T."/>
            <person name="Chao H."/>
            <person name="Childers C.P."/>
            <person name="Dinh H."/>
            <person name="Doddapaneni H."/>
            <person name="Dugan S."/>
            <person name="Gowin J."/>
            <person name="Greiner C."/>
            <person name="Han Y."/>
            <person name="Hu H."/>
            <person name="Hughes D.S.T."/>
            <person name="Huylmans A.-K."/>
            <person name="Kemena C."/>
            <person name="Kremer L.P.M."/>
            <person name="Lee S.L."/>
            <person name="Lopez-Ezquerra A."/>
            <person name="Mallet L."/>
            <person name="Monroy-Kuhn J.M."/>
            <person name="Moser A."/>
            <person name="Murali S.C."/>
            <person name="Muzny D.M."/>
            <person name="Otani S."/>
            <person name="Piulachs M.-D."/>
            <person name="Poelchau M."/>
            <person name="Qu J."/>
            <person name="Schaub F."/>
            <person name="Wada-Katsumata A."/>
            <person name="Worley K.C."/>
            <person name="Xie Q."/>
            <person name="Ylla G."/>
            <person name="Poulsen M."/>
            <person name="Gibbs R.A."/>
            <person name="Schal C."/>
            <person name="Richards S."/>
            <person name="Belles X."/>
            <person name="Korb J."/>
            <person name="Bornberg-Bauer E."/>
        </authorList>
    </citation>
    <scope>NUCLEOTIDE SEQUENCE [LARGE SCALE GENOMIC DNA]</scope>
    <source>
        <tissue evidence="9">Whole body</tissue>
    </source>
</reference>
<comment type="similarity">
    <text evidence="2">Belongs to the ELAPOR family.</text>
</comment>
<dbReference type="InterPro" id="IPR039181">
    <property type="entry name" value="Elapor1/2"/>
</dbReference>